<sequence>MTAVLNIQRLLEAAEYIERRERESEHGYASTFPSIQHSSYQRQRKLRNKKCSNNLNRSTHNELEKNRTEKAGVRTFRFPWEFRKPLEGKPVLAVLLDLMPCKLFLANKSSLGSVIFGQASPSSFVSGAIEGSHPAGTREQPPHHSGTVKQGQSTHKETGGSGA</sequence>
<evidence type="ECO:0000256" key="1">
    <source>
        <dbReference type="SAM" id="MobiDB-lite"/>
    </source>
</evidence>
<dbReference type="AlphaFoldDB" id="A0A9J7ZU86"/>
<feature type="compositionally biased region" description="Basic and acidic residues" evidence="1">
    <location>
        <begin position="154"/>
        <end position="163"/>
    </location>
</feature>
<dbReference type="GeneTree" id="ENSGT00940000155809"/>
<reference evidence="2" key="2">
    <citation type="submission" date="2025-09" db="UniProtKB">
        <authorList>
            <consortium name="Ensembl"/>
        </authorList>
    </citation>
    <scope>IDENTIFICATION</scope>
</reference>
<feature type="region of interest" description="Disordered" evidence="1">
    <location>
        <begin position="127"/>
        <end position="163"/>
    </location>
</feature>
<accession>A0A9J7ZU86</accession>
<dbReference type="Ensembl" id="ENSCCRT00000141533.1">
    <property type="protein sequence ID" value="ENSCCRP00000132735.1"/>
    <property type="gene ID" value="ENSCCRG00000062685.1"/>
</dbReference>
<dbReference type="Proteomes" id="UP001108240">
    <property type="component" value="Unplaced"/>
</dbReference>
<keyword evidence="3" id="KW-1185">Reference proteome</keyword>
<name>A0A9J7ZU86_CYPCA</name>
<evidence type="ECO:0000313" key="2">
    <source>
        <dbReference type="Ensembl" id="ENSCCRP00000132735.1"/>
    </source>
</evidence>
<protein>
    <submittedName>
        <fullName evidence="2">Max interactor 1, dimerization protein</fullName>
    </submittedName>
</protein>
<reference evidence="2" key="1">
    <citation type="submission" date="2025-08" db="UniProtKB">
        <authorList>
            <consortium name="Ensembl"/>
        </authorList>
    </citation>
    <scope>IDENTIFICATION</scope>
</reference>
<evidence type="ECO:0000313" key="3">
    <source>
        <dbReference type="Proteomes" id="UP001108240"/>
    </source>
</evidence>
<organism evidence="2 3">
    <name type="scientific">Cyprinus carpio carpio</name>
    <dbReference type="NCBI Taxonomy" id="630221"/>
    <lineage>
        <taxon>Eukaryota</taxon>
        <taxon>Metazoa</taxon>
        <taxon>Chordata</taxon>
        <taxon>Craniata</taxon>
        <taxon>Vertebrata</taxon>
        <taxon>Euteleostomi</taxon>
        <taxon>Actinopterygii</taxon>
        <taxon>Neopterygii</taxon>
        <taxon>Teleostei</taxon>
        <taxon>Ostariophysi</taxon>
        <taxon>Cypriniformes</taxon>
        <taxon>Cyprinidae</taxon>
        <taxon>Cyprininae</taxon>
        <taxon>Cyprinus</taxon>
    </lineage>
</organism>
<proteinExistence type="predicted"/>